<dbReference type="Gene3D" id="3.20.20.70">
    <property type="entry name" value="Aldolase class I"/>
    <property type="match status" value="1"/>
</dbReference>
<feature type="binding site" evidence="12 15">
    <location>
        <position position="34"/>
    </location>
    <ligand>
        <name>pyruvate</name>
        <dbReference type="ChEBI" id="CHEBI:15361"/>
    </ligand>
</feature>
<feature type="site" description="Part of a proton relay during catalysis" evidence="12">
    <location>
        <position position="96"/>
    </location>
</feature>
<evidence type="ECO:0000313" key="16">
    <source>
        <dbReference type="EMBL" id="GGK27638.1"/>
    </source>
</evidence>
<dbReference type="InterPro" id="IPR013785">
    <property type="entry name" value="Aldolase_TIM"/>
</dbReference>
<evidence type="ECO:0000256" key="4">
    <source>
        <dbReference type="ARBA" id="ARBA00012086"/>
    </source>
</evidence>
<keyword evidence="17" id="KW-1185">Reference proteome</keyword>
<keyword evidence="9 12" id="KW-0456">Lyase</keyword>
<dbReference type="EC" id="4.3.3.7" evidence="4 12"/>
<evidence type="ECO:0000256" key="11">
    <source>
        <dbReference type="ARBA" id="ARBA00047836"/>
    </source>
</evidence>
<protein>
    <recommendedName>
        <fullName evidence="4 12">4-hydroxy-tetrahydrodipicolinate synthase</fullName>
        <shortName evidence="12">HTPA synthase</shortName>
        <ecNumber evidence="4 12">4.3.3.7</ecNumber>
    </recommendedName>
</protein>
<dbReference type="GO" id="GO:0009089">
    <property type="term" value="P:lysine biosynthetic process via diaminopimelate"/>
    <property type="evidence" value="ECO:0007669"/>
    <property type="project" value="UniProtKB-UniRule"/>
</dbReference>
<evidence type="ECO:0000256" key="3">
    <source>
        <dbReference type="ARBA" id="ARBA00007592"/>
    </source>
</evidence>
<comment type="similarity">
    <text evidence="3 12 13">Belongs to the DapA family.</text>
</comment>
<comment type="subunit">
    <text evidence="12">Homotetramer; dimer of dimers.</text>
</comment>
<comment type="caution">
    <text evidence="16">The sequence shown here is derived from an EMBL/GenBank/DDBJ whole genome shotgun (WGS) entry which is preliminary data.</text>
</comment>
<dbReference type="GO" id="GO:0005829">
    <property type="term" value="C:cytosol"/>
    <property type="evidence" value="ECO:0007669"/>
    <property type="project" value="TreeGrafter"/>
</dbReference>
<dbReference type="InterPro" id="IPR002220">
    <property type="entry name" value="DapA-like"/>
</dbReference>
<keyword evidence="8 12" id="KW-0457">Lysine biosynthesis</keyword>
<dbReference type="EMBL" id="BMQC01000006">
    <property type="protein sequence ID" value="GGK27638.1"/>
    <property type="molecule type" value="Genomic_DNA"/>
</dbReference>
<evidence type="ECO:0000256" key="6">
    <source>
        <dbReference type="ARBA" id="ARBA00022605"/>
    </source>
</evidence>
<reference evidence="16" key="2">
    <citation type="submission" date="2020-09" db="EMBL/GenBank/DDBJ databases">
        <authorList>
            <person name="Sun Q."/>
            <person name="Ohkuma M."/>
        </authorList>
    </citation>
    <scope>NUCLEOTIDE SEQUENCE</scope>
    <source>
        <strain evidence="16">JCM 3091</strain>
    </source>
</reference>
<feature type="active site" description="Proton donor/acceptor" evidence="12 14">
    <location>
        <position position="122"/>
    </location>
</feature>
<evidence type="ECO:0000256" key="15">
    <source>
        <dbReference type="PIRSR" id="PIRSR001365-2"/>
    </source>
</evidence>
<dbReference type="SUPFAM" id="SSF51569">
    <property type="entry name" value="Aldolase"/>
    <property type="match status" value="1"/>
</dbReference>
<keyword evidence="5 12" id="KW-0963">Cytoplasm</keyword>
<keyword evidence="10 12" id="KW-0704">Schiff base</keyword>
<dbReference type="PANTHER" id="PTHR12128:SF66">
    <property type="entry name" value="4-HYDROXY-2-OXOGLUTARATE ALDOLASE, MITOCHONDRIAL"/>
    <property type="match status" value="1"/>
</dbReference>
<evidence type="ECO:0000256" key="1">
    <source>
        <dbReference type="ARBA" id="ARBA00003294"/>
    </source>
</evidence>
<feature type="active site" description="Schiff-base intermediate with substrate" evidence="12 14">
    <location>
        <position position="150"/>
    </location>
</feature>
<dbReference type="PIRSF" id="PIRSF001365">
    <property type="entry name" value="DHDPS"/>
    <property type="match status" value="1"/>
</dbReference>
<keyword evidence="6 12" id="KW-0028">Amino-acid biosynthesis</keyword>
<organism evidence="16 17">
    <name type="scientific">Pilimelia terevasa</name>
    <dbReference type="NCBI Taxonomy" id="53372"/>
    <lineage>
        <taxon>Bacteria</taxon>
        <taxon>Bacillati</taxon>
        <taxon>Actinomycetota</taxon>
        <taxon>Actinomycetes</taxon>
        <taxon>Micromonosporales</taxon>
        <taxon>Micromonosporaceae</taxon>
        <taxon>Pilimelia</taxon>
    </lineage>
</organism>
<dbReference type="PRINTS" id="PR00146">
    <property type="entry name" value="DHPICSNTHASE"/>
</dbReference>
<dbReference type="PROSITE" id="PS00665">
    <property type="entry name" value="DHDPS_1"/>
    <property type="match status" value="1"/>
</dbReference>
<accession>A0A8J3FH70</accession>
<dbReference type="InterPro" id="IPR005263">
    <property type="entry name" value="DapA"/>
</dbReference>
<name>A0A8J3FH70_9ACTN</name>
<dbReference type="Proteomes" id="UP000662200">
    <property type="component" value="Unassembled WGS sequence"/>
</dbReference>
<dbReference type="AlphaFoldDB" id="A0A8J3FH70"/>
<evidence type="ECO:0000256" key="5">
    <source>
        <dbReference type="ARBA" id="ARBA00022490"/>
    </source>
</evidence>
<dbReference type="PANTHER" id="PTHR12128">
    <property type="entry name" value="DIHYDRODIPICOLINATE SYNTHASE"/>
    <property type="match status" value="1"/>
</dbReference>
<evidence type="ECO:0000256" key="7">
    <source>
        <dbReference type="ARBA" id="ARBA00022915"/>
    </source>
</evidence>
<proteinExistence type="inferred from homology"/>
<dbReference type="NCBIfam" id="TIGR00674">
    <property type="entry name" value="dapA"/>
    <property type="match status" value="1"/>
</dbReference>
<evidence type="ECO:0000256" key="14">
    <source>
        <dbReference type="PIRSR" id="PIRSR001365-1"/>
    </source>
</evidence>
<comment type="caution">
    <text evidence="12">Was originally thought to be a dihydrodipicolinate synthase (DHDPS), catalyzing the condensation of (S)-aspartate-beta-semialdehyde [(S)-ASA] and pyruvate to dihydrodipicolinate (DHDP). However, it was shown in E.coli that the product of the enzymatic reaction is not dihydrodipicolinate but in fact (4S)-4-hydroxy-2,3,4,5-tetrahydro-(2S)-dipicolinic acid (HTPA), and that the consecutive dehydration reaction leading to DHDP is not spontaneous but catalyzed by DapB.</text>
</comment>
<dbReference type="PROSITE" id="PS00666">
    <property type="entry name" value="DHDPS_2"/>
    <property type="match status" value="1"/>
</dbReference>
<comment type="pathway">
    <text evidence="2 12">Amino-acid biosynthesis; L-lysine biosynthesis via DAP pathway; (S)-tetrahydrodipicolinate from L-aspartate: step 3/4.</text>
</comment>
<sequence>MTDDREVDLDGVSRLAGYLVDEQGHDALVVNGTTGESPTTTDAEKSAIIRAVAEAVGDRARILAGVGTPSTAHTVALAREAAAAGAHGLLVVTPYYNKPPQAGLVAHFAAVADATELPIMVYDIPHRSGVPLETESLVRIAAHERIVAVKDAKGDLLASAWVMRRTDLAYYSGEDALTLPLLSIGAVGVVGTSTHLCGPQTRELIAAYVAGDAGLAARLHHQLLPLHTGIFRTQGPILVKAGLRGLGLPAGPVRPPLVEATAEQYATLVADCVAAGVKLPEEAA</sequence>
<evidence type="ECO:0000256" key="8">
    <source>
        <dbReference type="ARBA" id="ARBA00023154"/>
    </source>
</evidence>
<dbReference type="GO" id="GO:0019877">
    <property type="term" value="P:diaminopimelate biosynthetic process"/>
    <property type="evidence" value="ECO:0007669"/>
    <property type="project" value="UniProtKB-UniRule"/>
</dbReference>
<feature type="binding site" evidence="12 15">
    <location>
        <position position="190"/>
    </location>
    <ligand>
        <name>pyruvate</name>
        <dbReference type="ChEBI" id="CHEBI:15361"/>
    </ligand>
</feature>
<comment type="catalytic activity">
    <reaction evidence="11 12">
        <text>L-aspartate 4-semialdehyde + pyruvate = (2S,4S)-4-hydroxy-2,3,4,5-tetrahydrodipicolinate + H2O + H(+)</text>
        <dbReference type="Rhea" id="RHEA:34171"/>
        <dbReference type="ChEBI" id="CHEBI:15361"/>
        <dbReference type="ChEBI" id="CHEBI:15377"/>
        <dbReference type="ChEBI" id="CHEBI:15378"/>
        <dbReference type="ChEBI" id="CHEBI:67139"/>
        <dbReference type="ChEBI" id="CHEBI:537519"/>
        <dbReference type="EC" id="4.3.3.7"/>
    </reaction>
</comment>
<dbReference type="CDD" id="cd00950">
    <property type="entry name" value="DHDPS"/>
    <property type="match status" value="1"/>
</dbReference>
<dbReference type="UniPathway" id="UPA00034">
    <property type="reaction ID" value="UER00017"/>
</dbReference>
<evidence type="ECO:0000256" key="10">
    <source>
        <dbReference type="ARBA" id="ARBA00023270"/>
    </source>
</evidence>
<keyword evidence="7 12" id="KW-0220">Diaminopimelate biosynthesis</keyword>
<feature type="site" description="Part of a proton relay during catalysis" evidence="12">
    <location>
        <position position="33"/>
    </location>
</feature>
<dbReference type="InterPro" id="IPR020624">
    <property type="entry name" value="Schiff_base-form_aldolases_CS"/>
</dbReference>
<comment type="function">
    <text evidence="1 12">Catalyzes the condensation of (S)-aspartate-beta-semialdehyde [(S)-ASA] and pyruvate to 4-hydroxy-tetrahydrodipicolinate (HTPA).</text>
</comment>
<evidence type="ECO:0000256" key="13">
    <source>
        <dbReference type="PIRNR" id="PIRNR001365"/>
    </source>
</evidence>
<dbReference type="Pfam" id="PF00701">
    <property type="entry name" value="DHDPS"/>
    <property type="match status" value="1"/>
</dbReference>
<reference evidence="16" key="1">
    <citation type="journal article" date="2014" name="Int. J. Syst. Evol. Microbiol.">
        <title>Complete genome sequence of Corynebacterium casei LMG S-19264T (=DSM 44701T), isolated from a smear-ripened cheese.</title>
        <authorList>
            <consortium name="US DOE Joint Genome Institute (JGI-PGF)"/>
            <person name="Walter F."/>
            <person name="Albersmeier A."/>
            <person name="Kalinowski J."/>
            <person name="Ruckert C."/>
        </authorList>
    </citation>
    <scope>NUCLEOTIDE SEQUENCE</scope>
    <source>
        <strain evidence="16">JCM 3091</strain>
    </source>
</reference>
<evidence type="ECO:0000256" key="9">
    <source>
        <dbReference type="ARBA" id="ARBA00023239"/>
    </source>
</evidence>
<evidence type="ECO:0000313" key="17">
    <source>
        <dbReference type="Proteomes" id="UP000662200"/>
    </source>
</evidence>
<dbReference type="SMART" id="SM01130">
    <property type="entry name" value="DHDPS"/>
    <property type="match status" value="1"/>
</dbReference>
<gene>
    <name evidence="16" type="primary">dapA2</name>
    <name evidence="12" type="synonym">dapA</name>
    <name evidence="16" type="ORF">GCM10010124_20270</name>
</gene>
<evidence type="ECO:0000256" key="2">
    <source>
        <dbReference type="ARBA" id="ARBA00005120"/>
    </source>
</evidence>
<evidence type="ECO:0000256" key="12">
    <source>
        <dbReference type="HAMAP-Rule" id="MF_00418"/>
    </source>
</evidence>
<comment type="subcellular location">
    <subcellularLocation>
        <location evidence="12">Cytoplasm</location>
    </subcellularLocation>
</comment>
<dbReference type="InterPro" id="IPR020625">
    <property type="entry name" value="Schiff_base-form_aldolases_AS"/>
</dbReference>
<dbReference type="GO" id="GO:0008840">
    <property type="term" value="F:4-hydroxy-tetrahydrodipicolinate synthase activity"/>
    <property type="evidence" value="ECO:0007669"/>
    <property type="project" value="UniProtKB-UniRule"/>
</dbReference>
<dbReference type="HAMAP" id="MF_00418">
    <property type="entry name" value="DapA"/>
    <property type="match status" value="1"/>
</dbReference>